<feature type="domain" description="Glycosyltransferase 2-like" evidence="1">
    <location>
        <begin position="8"/>
        <end position="124"/>
    </location>
</feature>
<dbReference type="RefSeq" id="WP_166136298.1">
    <property type="nucleotide sequence ID" value="NZ_JAAOBY010000005.1"/>
</dbReference>
<reference evidence="2 3" key="1">
    <citation type="submission" date="2020-08" db="EMBL/GenBank/DDBJ databases">
        <title>Description of novel Flavobacterium F-400 isolate.</title>
        <authorList>
            <person name="Saticioglu I."/>
            <person name="Duman M."/>
            <person name="Altun S."/>
        </authorList>
    </citation>
    <scope>NUCLEOTIDE SEQUENCE [LARGE SCALE GENOMIC DNA]</scope>
    <source>
        <strain evidence="2 3">F-400</strain>
    </source>
</reference>
<dbReference type="InterPro" id="IPR001173">
    <property type="entry name" value="Glyco_trans_2-like"/>
</dbReference>
<dbReference type="EMBL" id="JACRUM010000004">
    <property type="protein sequence ID" value="MBC5863649.1"/>
    <property type="molecule type" value="Genomic_DNA"/>
</dbReference>
<evidence type="ECO:0000313" key="3">
    <source>
        <dbReference type="Proteomes" id="UP000621670"/>
    </source>
</evidence>
<evidence type="ECO:0000313" key="2">
    <source>
        <dbReference type="EMBL" id="MBC5863649.1"/>
    </source>
</evidence>
<keyword evidence="3" id="KW-1185">Reference proteome</keyword>
<protein>
    <submittedName>
        <fullName evidence="2">Glycosyltransferase</fullName>
    </submittedName>
</protein>
<dbReference type="InterPro" id="IPR029044">
    <property type="entry name" value="Nucleotide-diphossugar_trans"/>
</dbReference>
<proteinExistence type="predicted"/>
<dbReference type="PANTHER" id="PTHR22916">
    <property type="entry name" value="GLYCOSYLTRANSFERASE"/>
    <property type="match status" value="1"/>
</dbReference>
<dbReference type="Proteomes" id="UP000621670">
    <property type="component" value="Unassembled WGS sequence"/>
</dbReference>
<evidence type="ECO:0000259" key="1">
    <source>
        <dbReference type="Pfam" id="PF00535"/>
    </source>
</evidence>
<dbReference type="SUPFAM" id="SSF53448">
    <property type="entry name" value="Nucleotide-diphospho-sugar transferases"/>
    <property type="match status" value="1"/>
</dbReference>
<comment type="caution">
    <text evidence="2">The sequence shown here is derived from an EMBL/GenBank/DDBJ whole genome shotgun (WGS) entry which is preliminary data.</text>
</comment>
<sequence length="282" mass="33182">MENTPLVSIIVPCYNDWQYIEQAVNSALNQTYRNIEVIVVDDGSDLRTKKVLKKLQPKIARLITQENKGQSTARNNGIREATGEYILTLDSDDYFEVTFCEKAIPIFLNNKDVKIVTCQATRWYENGDKNIFIPAGGTISNFIYANDALGTSMFKKEDWRQFKGYDEEMRNGFEDWEFFIRILKDGGFTQVIQEPLYNYRRRNNSTTSIANSKKYELLTYIYTKHKALYMNNFEGFVHHLLNKIAFEEKQQKKLLIEKEYRIGYLILYPARIVKHFFKSIFK</sequence>
<name>A0ABR7JHM7_9FLAO</name>
<dbReference type="Gene3D" id="3.90.550.10">
    <property type="entry name" value="Spore Coat Polysaccharide Biosynthesis Protein SpsA, Chain A"/>
    <property type="match status" value="1"/>
</dbReference>
<accession>A0ABR7JHM7</accession>
<gene>
    <name evidence="2" type="ORF">H8R26_09465</name>
</gene>
<dbReference type="Pfam" id="PF00535">
    <property type="entry name" value="Glycos_transf_2"/>
    <property type="match status" value="1"/>
</dbReference>
<organism evidence="2 3">
    <name type="scientific">Flavobacterium turcicum</name>
    <dbReference type="NCBI Taxonomy" id="2764718"/>
    <lineage>
        <taxon>Bacteria</taxon>
        <taxon>Pseudomonadati</taxon>
        <taxon>Bacteroidota</taxon>
        <taxon>Flavobacteriia</taxon>
        <taxon>Flavobacteriales</taxon>
        <taxon>Flavobacteriaceae</taxon>
        <taxon>Flavobacterium</taxon>
    </lineage>
</organism>